<protein>
    <submittedName>
        <fullName evidence="3">Uncharacterized protein</fullName>
    </submittedName>
</protein>
<dbReference type="EMBL" id="CP068570">
    <property type="protein sequence ID" value="QQZ50891.1"/>
    <property type="molecule type" value="Genomic_DNA"/>
</dbReference>
<gene>
    <name evidence="3" type="ORF">JKL49_06385</name>
</gene>
<evidence type="ECO:0000313" key="3">
    <source>
        <dbReference type="EMBL" id="QQZ50891.1"/>
    </source>
</evidence>
<keyword evidence="2" id="KW-0732">Signal</keyword>
<organism evidence="3">
    <name type="scientific">Phenylobacterium glaciei</name>
    <dbReference type="NCBI Taxonomy" id="2803784"/>
    <lineage>
        <taxon>Bacteria</taxon>
        <taxon>Pseudomonadati</taxon>
        <taxon>Pseudomonadota</taxon>
        <taxon>Alphaproteobacteria</taxon>
        <taxon>Caulobacterales</taxon>
        <taxon>Caulobacteraceae</taxon>
        <taxon>Phenylobacterium</taxon>
    </lineage>
</organism>
<evidence type="ECO:0000256" key="1">
    <source>
        <dbReference type="SAM" id="MobiDB-lite"/>
    </source>
</evidence>
<sequence length="80" mass="8079">MPNRMKLVALAALLVAGPAMAQPQYRPQAPTVTYREGMPDVNAPAPAPIPMPATTPRPQASRAGTPGPGGPPCCCSGTAS</sequence>
<proteinExistence type="predicted"/>
<accession>A0A974P450</accession>
<feature type="region of interest" description="Disordered" evidence="1">
    <location>
        <begin position="35"/>
        <end position="80"/>
    </location>
</feature>
<evidence type="ECO:0000256" key="2">
    <source>
        <dbReference type="SAM" id="SignalP"/>
    </source>
</evidence>
<feature type="signal peptide" evidence="2">
    <location>
        <begin position="1"/>
        <end position="21"/>
    </location>
</feature>
<feature type="compositionally biased region" description="Pro residues" evidence="1">
    <location>
        <begin position="45"/>
        <end position="55"/>
    </location>
</feature>
<feature type="chain" id="PRO_5037868989" evidence="2">
    <location>
        <begin position="22"/>
        <end position="80"/>
    </location>
</feature>
<reference evidence="3" key="1">
    <citation type="submission" date="2021-01" db="EMBL/GenBank/DDBJ databases">
        <title>Genome sequence of Phenylobacterium sp. 20VBR1 isolated from a valley glaceir, Ny-Alesund, Svalbard.</title>
        <authorList>
            <person name="Thomas F.A."/>
            <person name="Krishnan K.P."/>
            <person name="Sinha R.K."/>
        </authorList>
    </citation>
    <scope>NUCLEOTIDE SEQUENCE</scope>
    <source>
        <strain evidence="3">20VBR1</strain>
    </source>
</reference>
<name>A0A974P450_9CAUL</name>
<dbReference type="AlphaFoldDB" id="A0A974P450"/>